<sequence>MSFKNSTALLTVGFAALTAAPALADISADDIWTSYQAIAQTVGGELTATATRDGNKVLYTDAKLHFLIPDGKGSLDILYPTLSYTNHADGTVSMDMAGTHSYKFVITGPDKKSDQISANIISTYDNAEVIASGNPDDITFSYAVDSFAFALQNLDLGASGGNSNVELSLTGTGSAAQGSSRWTQGDLITLAGQSVISGFDYSMHSKDEDGAVSTTSATYGEMVSKSTITLPTGGMSIMNLAAALHDGLSIKATGTYGSSTTQESVVMDGEQVSSQTITTGSSTSAFAANAEAIQLTAEGSDIGMDVLINAGLSMALKTDIDQVAGDFRMPVSASGEPQDFTLALGLKGLDLGDEIWSMFDPSEVLQRDPATLAIGLTGQATLLQDLLNFTEMKELAEGNLPIELNTLAIKEFLISAVGASLSGTGNFAFNNDDLTSYDGMPAPSGSADLQITGANALIDRLVEMGLVEESDAMGARMMMGMFTVAGDGDDTLSSKLEITEDGQISANGQRLK</sequence>
<reference evidence="2 3" key="1">
    <citation type="submission" date="2023-06" db="EMBL/GenBank/DDBJ databases">
        <title>Parasedimentitalea psychrophila sp. nov., a psychrophilic bacterium isolated from deep-sea sediment.</title>
        <authorList>
            <person name="Li A."/>
        </authorList>
    </citation>
    <scope>NUCLEOTIDE SEQUENCE [LARGE SCALE GENOMIC DNA]</scope>
    <source>
        <strain evidence="2 3">QS115</strain>
    </source>
</reference>
<dbReference type="KEGG" id="ppso:QPJ95_08690"/>
<keyword evidence="3" id="KW-1185">Reference proteome</keyword>
<feature type="chain" id="PRO_5040782027" evidence="1">
    <location>
        <begin position="25"/>
        <end position="512"/>
    </location>
</feature>
<protein>
    <submittedName>
        <fullName evidence="2">DUF2125 domain-containing protein</fullName>
    </submittedName>
</protein>
<name>A0A9Y2P4H3_9RHOB</name>
<accession>A0A9Y2P4H3</accession>
<gene>
    <name evidence="2" type="ORF">QPJ95_08690</name>
</gene>
<dbReference type="RefSeq" id="WP_270917414.1">
    <property type="nucleotide sequence ID" value="NZ_CP127247.1"/>
</dbReference>
<dbReference type="Proteomes" id="UP001238334">
    <property type="component" value="Chromosome"/>
</dbReference>
<proteinExistence type="predicted"/>
<evidence type="ECO:0000256" key="1">
    <source>
        <dbReference type="SAM" id="SignalP"/>
    </source>
</evidence>
<evidence type="ECO:0000313" key="2">
    <source>
        <dbReference type="EMBL" id="WIY26972.1"/>
    </source>
</evidence>
<dbReference type="AlphaFoldDB" id="A0A9Y2P4H3"/>
<keyword evidence="1" id="KW-0732">Signal</keyword>
<evidence type="ECO:0000313" key="3">
    <source>
        <dbReference type="Proteomes" id="UP001238334"/>
    </source>
</evidence>
<feature type="signal peptide" evidence="1">
    <location>
        <begin position="1"/>
        <end position="24"/>
    </location>
</feature>
<dbReference type="EMBL" id="CP127247">
    <property type="protein sequence ID" value="WIY26972.1"/>
    <property type="molecule type" value="Genomic_DNA"/>
</dbReference>
<organism evidence="2 3">
    <name type="scientific">Parasedimentitalea psychrophila</name>
    <dbReference type="NCBI Taxonomy" id="2997337"/>
    <lineage>
        <taxon>Bacteria</taxon>
        <taxon>Pseudomonadati</taxon>
        <taxon>Pseudomonadota</taxon>
        <taxon>Alphaproteobacteria</taxon>
        <taxon>Rhodobacterales</taxon>
        <taxon>Paracoccaceae</taxon>
        <taxon>Parasedimentitalea</taxon>
    </lineage>
</organism>